<dbReference type="Gene3D" id="1.10.260.40">
    <property type="entry name" value="lambda repressor-like DNA-binding domains"/>
    <property type="match status" value="1"/>
</dbReference>
<dbReference type="InterPro" id="IPR001387">
    <property type="entry name" value="Cro/C1-type_HTH"/>
</dbReference>
<dbReference type="PROSITE" id="PS50943">
    <property type="entry name" value="HTH_CROC1"/>
    <property type="match status" value="1"/>
</dbReference>
<name>A0A2S8B9K0_9SPHN</name>
<dbReference type="CDD" id="cd00093">
    <property type="entry name" value="HTH_XRE"/>
    <property type="match status" value="1"/>
</dbReference>
<dbReference type="SMART" id="SM00530">
    <property type="entry name" value="HTH_XRE"/>
    <property type="match status" value="1"/>
</dbReference>
<evidence type="ECO:0000256" key="1">
    <source>
        <dbReference type="ARBA" id="ARBA00023125"/>
    </source>
</evidence>
<gene>
    <name evidence="3" type="ORF">CVO77_11555</name>
</gene>
<dbReference type="GO" id="GO:0003700">
    <property type="term" value="F:DNA-binding transcription factor activity"/>
    <property type="evidence" value="ECO:0007669"/>
    <property type="project" value="TreeGrafter"/>
</dbReference>
<feature type="domain" description="HTH cro/C1-type" evidence="2">
    <location>
        <begin position="130"/>
        <end position="184"/>
    </location>
</feature>
<dbReference type="Pfam" id="PF13560">
    <property type="entry name" value="HTH_31"/>
    <property type="match status" value="1"/>
</dbReference>
<sequence length="221" mass="23203">MAIPGYFHPAAPGADARARARRTLRLPAQGTHDDGSGIAVLVHNISETGLLLESDAGIAVGDRIEIDLPHAGESPATVVWVSDRLSGCRFDTPISPATLSAAQLRSAVTHDAHDDEAAASPADPAFGSRLQRLRAQAGLNQAQVAERMGVSAPSVSGWEKGRARPKHSRMAALAAILGVPTSELLGDHPPEALQDLIERSRAQIAMMVGTSADKVRIIVEL</sequence>
<evidence type="ECO:0000313" key="4">
    <source>
        <dbReference type="Proteomes" id="UP000238954"/>
    </source>
</evidence>
<dbReference type="PANTHER" id="PTHR46797:SF1">
    <property type="entry name" value="METHYLPHOSPHONATE SYNTHASE"/>
    <property type="match status" value="1"/>
</dbReference>
<dbReference type="GO" id="GO:0035438">
    <property type="term" value="F:cyclic-di-GMP binding"/>
    <property type="evidence" value="ECO:0007669"/>
    <property type="project" value="InterPro"/>
</dbReference>
<evidence type="ECO:0000259" key="2">
    <source>
        <dbReference type="PROSITE" id="PS50943"/>
    </source>
</evidence>
<keyword evidence="4" id="KW-1185">Reference proteome</keyword>
<organism evidence="3 4">
    <name type="scientific">Sphingopyxis lindanitolerans</name>
    <dbReference type="NCBI Taxonomy" id="2054227"/>
    <lineage>
        <taxon>Bacteria</taxon>
        <taxon>Pseudomonadati</taxon>
        <taxon>Pseudomonadota</taxon>
        <taxon>Alphaproteobacteria</taxon>
        <taxon>Sphingomonadales</taxon>
        <taxon>Sphingomonadaceae</taxon>
        <taxon>Sphingopyxis</taxon>
    </lineage>
</organism>
<evidence type="ECO:0000313" key="3">
    <source>
        <dbReference type="EMBL" id="PQM29027.1"/>
    </source>
</evidence>
<dbReference type="InterPro" id="IPR050807">
    <property type="entry name" value="TransReg_Diox_bact_type"/>
</dbReference>
<protein>
    <submittedName>
        <fullName evidence="3">XRE family transcriptional regulator</fullName>
    </submittedName>
</protein>
<reference evidence="4" key="1">
    <citation type="submission" date="2017-11" db="EMBL/GenBank/DDBJ databases">
        <title>The complete genome sequence of Sphingopyxis pomeranensis sp. nov. strain WS5A3p.</title>
        <authorList>
            <person name="Kaminski M.A."/>
        </authorList>
    </citation>
    <scope>NUCLEOTIDE SEQUENCE [LARGE SCALE GENOMIC DNA]</scope>
    <source>
        <strain evidence="4">WS5A3p</strain>
    </source>
</reference>
<dbReference type="SUPFAM" id="SSF141371">
    <property type="entry name" value="PilZ domain-like"/>
    <property type="match status" value="1"/>
</dbReference>
<dbReference type="RefSeq" id="WP_105999187.1">
    <property type="nucleotide sequence ID" value="NZ_CM009578.1"/>
</dbReference>
<dbReference type="PANTHER" id="PTHR46797">
    <property type="entry name" value="HTH-TYPE TRANSCRIPTIONAL REGULATOR"/>
    <property type="match status" value="1"/>
</dbReference>
<dbReference type="InterPro" id="IPR009875">
    <property type="entry name" value="PilZ_domain"/>
</dbReference>
<comment type="caution">
    <text evidence="3">The sequence shown here is derived from an EMBL/GenBank/DDBJ whole genome shotgun (WGS) entry which is preliminary data.</text>
</comment>
<dbReference type="InterPro" id="IPR010982">
    <property type="entry name" value="Lambda_DNA-bd_dom_sf"/>
</dbReference>
<dbReference type="Pfam" id="PF07238">
    <property type="entry name" value="PilZ"/>
    <property type="match status" value="1"/>
</dbReference>
<dbReference type="Proteomes" id="UP000238954">
    <property type="component" value="Chromosome"/>
</dbReference>
<dbReference type="SUPFAM" id="SSF47413">
    <property type="entry name" value="lambda repressor-like DNA-binding domains"/>
    <property type="match status" value="1"/>
</dbReference>
<dbReference type="Gene3D" id="2.40.10.220">
    <property type="entry name" value="predicted glycosyltransferase like domains"/>
    <property type="match status" value="1"/>
</dbReference>
<dbReference type="GO" id="GO:0003677">
    <property type="term" value="F:DNA binding"/>
    <property type="evidence" value="ECO:0007669"/>
    <property type="project" value="UniProtKB-KW"/>
</dbReference>
<dbReference type="OrthoDB" id="9795572at2"/>
<proteinExistence type="predicted"/>
<keyword evidence="1" id="KW-0238">DNA-binding</keyword>
<dbReference type="AlphaFoldDB" id="A0A2S8B9K0"/>
<dbReference type="EMBL" id="PHFW01000002">
    <property type="protein sequence ID" value="PQM29027.1"/>
    <property type="molecule type" value="Genomic_DNA"/>
</dbReference>
<accession>A0A2S8B9K0</accession>
<dbReference type="GO" id="GO:0005829">
    <property type="term" value="C:cytosol"/>
    <property type="evidence" value="ECO:0007669"/>
    <property type="project" value="TreeGrafter"/>
</dbReference>